<dbReference type="Proteomes" id="UP001054945">
    <property type="component" value="Unassembled WGS sequence"/>
</dbReference>
<proteinExistence type="predicted"/>
<keyword evidence="3" id="KW-1185">Reference proteome</keyword>
<protein>
    <submittedName>
        <fullName evidence="2">Uncharacterized protein</fullName>
    </submittedName>
</protein>
<evidence type="ECO:0000313" key="3">
    <source>
        <dbReference type="Proteomes" id="UP001054945"/>
    </source>
</evidence>
<sequence length="92" mass="10586">MRGMVIRSVRSYIVNSKEVILKPPAEEEAPFELKTGPLNSVRYTELPEQCYVRIRTEFLLNLSIPRTPRSQRTHNERDNGSAKTLGLVKTEE</sequence>
<accession>A0AAV4MVF2</accession>
<reference evidence="2 3" key="1">
    <citation type="submission" date="2021-06" db="EMBL/GenBank/DDBJ databases">
        <title>Caerostris extrusa draft genome.</title>
        <authorList>
            <person name="Kono N."/>
            <person name="Arakawa K."/>
        </authorList>
    </citation>
    <scope>NUCLEOTIDE SEQUENCE [LARGE SCALE GENOMIC DNA]</scope>
</reference>
<evidence type="ECO:0000256" key="1">
    <source>
        <dbReference type="SAM" id="MobiDB-lite"/>
    </source>
</evidence>
<comment type="caution">
    <text evidence="2">The sequence shown here is derived from an EMBL/GenBank/DDBJ whole genome shotgun (WGS) entry which is preliminary data.</text>
</comment>
<dbReference type="AlphaFoldDB" id="A0AAV4MVF2"/>
<organism evidence="2 3">
    <name type="scientific">Caerostris extrusa</name>
    <name type="common">Bark spider</name>
    <name type="synonym">Caerostris bankana</name>
    <dbReference type="NCBI Taxonomy" id="172846"/>
    <lineage>
        <taxon>Eukaryota</taxon>
        <taxon>Metazoa</taxon>
        <taxon>Ecdysozoa</taxon>
        <taxon>Arthropoda</taxon>
        <taxon>Chelicerata</taxon>
        <taxon>Arachnida</taxon>
        <taxon>Araneae</taxon>
        <taxon>Araneomorphae</taxon>
        <taxon>Entelegynae</taxon>
        <taxon>Araneoidea</taxon>
        <taxon>Araneidae</taxon>
        <taxon>Caerostris</taxon>
    </lineage>
</organism>
<name>A0AAV4MVF2_CAEEX</name>
<evidence type="ECO:0000313" key="2">
    <source>
        <dbReference type="EMBL" id="GIX76389.1"/>
    </source>
</evidence>
<dbReference type="EMBL" id="BPLR01002662">
    <property type="protein sequence ID" value="GIX76389.1"/>
    <property type="molecule type" value="Genomic_DNA"/>
</dbReference>
<gene>
    <name evidence="2" type="ORF">CEXT_111081</name>
</gene>
<feature type="region of interest" description="Disordered" evidence="1">
    <location>
        <begin position="66"/>
        <end position="92"/>
    </location>
</feature>